<dbReference type="SMART" id="SM00175">
    <property type="entry name" value="RAB"/>
    <property type="match status" value="1"/>
</dbReference>
<dbReference type="GO" id="GO:0003924">
    <property type="term" value="F:GTPase activity"/>
    <property type="evidence" value="ECO:0007669"/>
    <property type="project" value="InterPro"/>
</dbReference>
<dbReference type="SUPFAM" id="SSF52540">
    <property type="entry name" value="P-loop containing nucleoside triphosphate hydrolases"/>
    <property type="match status" value="1"/>
</dbReference>
<dbReference type="Pfam" id="PF00071">
    <property type="entry name" value="Ras"/>
    <property type="match status" value="1"/>
</dbReference>
<accession>A0AAD4XMK7</accession>
<reference evidence="2" key="1">
    <citation type="submission" date="2022-04" db="EMBL/GenBank/DDBJ databases">
        <title>A functionally conserved STORR gene fusion in Papaver species that diverged 16.8 million years ago.</title>
        <authorList>
            <person name="Catania T."/>
        </authorList>
    </citation>
    <scope>NUCLEOTIDE SEQUENCE</scope>
    <source>
        <strain evidence="2">S-188037</strain>
    </source>
</reference>
<keyword evidence="1" id="KW-0547">Nucleotide-binding</keyword>
<name>A0AAD4XMK7_9MAGN</name>
<dbReference type="PROSITE" id="PS51421">
    <property type="entry name" value="RAS"/>
    <property type="match status" value="1"/>
</dbReference>
<dbReference type="CDD" id="cd01860">
    <property type="entry name" value="Rab5_related"/>
    <property type="match status" value="1"/>
</dbReference>
<dbReference type="InterPro" id="IPR027417">
    <property type="entry name" value="P-loop_NTPase"/>
</dbReference>
<proteinExistence type="predicted"/>
<dbReference type="Proteomes" id="UP001202328">
    <property type="component" value="Unassembled WGS sequence"/>
</dbReference>
<dbReference type="PANTHER" id="PTHR47978">
    <property type="match status" value="1"/>
</dbReference>
<dbReference type="FunFam" id="3.40.50.300:FF:000851">
    <property type="entry name" value="Ras-related small GTP-binding family protein"/>
    <property type="match status" value="1"/>
</dbReference>
<dbReference type="InterPro" id="IPR001806">
    <property type="entry name" value="Small_GTPase"/>
</dbReference>
<evidence type="ECO:0000313" key="3">
    <source>
        <dbReference type="Proteomes" id="UP001202328"/>
    </source>
</evidence>
<dbReference type="PROSITE" id="PS51419">
    <property type="entry name" value="RAB"/>
    <property type="match status" value="1"/>
</dbReference>
<gene>
    <name evidence="2" type="ORF">MKW98_006776</name>
</gene>
<sequence length="195" mass="21531">MGSCSSSLPAGSTPAHLGGDNAGLSDLTRGFRVKLVLLGDSGVGKSCIVLRFVRRQFDTTSKVTVGASFLSQTMVLQDATTVKFEIWDTAGQERYAALAPLYYRGAAVAVIVYDITNPESFSKARFWVKELQKHGSPNIIMVLVGNKADLHENREVSIQDATDYAEKNGMFFIETCWIFSPFMHLTLIRDMKPKK</sequence>
<dbReference type="PRINTS" id="PR00449">
    <property type="entry name" value="RASTRNSFRMNG"/>
</dbReference>
<dbReference type="Gene3D" id="3.40.50.300">
    <property type="entry name" value="P-loop containing nucleotide triphosphate hydrolases"/>
    <property type="match status" value="1"/>
</dbReference>
<dbReference type="SMART" id="SM00173">
    <property type="entry name" value="RAS"/>
    <property type="match status" value="1"/>
</dbReference>
<dbReference type="AlphaFoldDB" id="A0AAD4XMK7"/>
<evidence type="ECO:0000256" key="1">
    <source>
        <dbReference type="ARBA" id="ARBA00022741"/>
    </source>
</evidence>
<dbReference type="GO" id="GO:0005525">
    <property type="term" value="F:GTP binding"/>
    <property type="evidence" value="ECO:0007669"/>
    <property type="project" value="InterPro"/>
</dbReference>
<organism evidence="2 3">
    <name type="scientific">Papaver atlanticum</name>
    <dbReference type="NCBI Taxonomy" id="357466"/>
    <lineage>
        <taxon>Eukaryota</taxon>
        <taxon>Viridiplantae</taxon>
        <taxon>Streptophyta</taxon>
        <taxon>Embryophyta</taxon>
        <taxon>Tracheophyta</taxon>
        <taxon>Spermatophyta</taxon>
        <taxon>Magnoliopsida</taxon>
        <taxon>Ranunculales</taxon>
        <taxon>Papaveraceae</taxon>
        <taxon>Papaveroideae</taxon>
        <taxon>Papaver</taxon>
    </lineage>
</organism>
<keyword evidence="3" id="KW-1185">Reference proteome</keyword>
<dbReference type="NCBIfam" id="TIGR00231">
    <property type="entry name" value="small_GTP"/>
    <property type="match status" value="1"/>
</dbReference>
<dbReference type="EMBL" id="JAJJMB010006856">
    <property type="protein sequence ID" value="KAI3933417.1"/>
    <property type="molecule type" value="Genomic_DNA"/>
</dbReference>
<evidence type="ECO:0000313" key="2">
    <source>
        <dbReference type="EMBL" id="KAI3933417.1"/>
    </source>
</evidence>
<dbReference type="InterPro" id="IPR005225">
    <property type="entry name" value="Small_GTP-bd"/>
</dbReference>
<dbReference type="SMART" id="SM00174">
    <property type="entry name" value="RHO"/>
    <property type="match status" value="1"/>
</dbReference>
<protein>
    <submittedName>
        <fullName evidence="2">Uncharacterized protein</fullName>
    </submittedName>
</protein>
<comment type="caution">
    <text evidence="2">The sequence shown here is derived from an EMBL/GenBank/DDBJ whole genome shotgun (WGS) entry which is preliminary data.</text>
</comment>